<proteinExistence type="predicted"/>
<protein>
    <submittedName>
        <fullName evidence="4">GNAT family N-acetyltransferase</fullName>
    </submittedName>
</protein>
<evidence type="ECO:0000259" key="3">
    <source>
        <dbReference type="PROSITE" id="PS51186"/>
    </source>
</evidence>
<evidence type="ECO:0000313" key="5">
    <source>
        <dbReference type="Proteomes" id="UP001165492"/>
    </source>
</evidence>
<dbReference type="Gene3D" id="3.40.630.30">
    <property type="match status" value="2"/>
</dbReference>
<dbReference type="Pfam" id="PF00583">
    <property type="entry name" value="Acetyltransf_1"/>
    <property type="match status" value="1"/>
</dbReference>
<organism evidence="4 5">
    <name type="scientific">Pelosinus baikalensis</name>
    <dbReference type="NCBI Taxonomy" id="2892015"/>
    <lineage>
        <taxon>Bacteria</taxon>
        <taxon>Bacillati</taxon>
        <taxon>Bacillota</taxon>
        <taxon>Negativicutes</taxon>
        <taxon>Selenomonadales</taxon>
        <taxon>Sporomusaceae</taxon>
        <taxon>Pelosinus</taxon>
    </lineage>
</organism>
<name>A0ABS8HZ84_9FIRM</name>
<keyword evidence="5" id="KW-1185">Reference proteome</keyword>
<dbReference type="InterPro" id="IPR016181">
    <property type="entry name" value="Acyl_CoA_acyltransferase"/>
</dbReference>
<dbReference type="InterPro" id="IPR050680">
    <property type="entry name" value="YpeA/RimI_acetyltransf"/>
</dbReference>
<evidence type="ECO:0000256" key="2">
    <source>
        <dbReference type="ARBA" id="ARBA00023315"/>
    </source>
</evidence>
<dbReference type="CDD" id="cd04301">
    <property type="entry name" value="NAT_SF"/>
    <property type="match status" value="2"/>
</dbReference>
<dbReference type="SUPFAM" id="SSF55729">
    <property type="entry name" value="Acyl-CoA N-acyltransferases (Nat)"/>
    <property type="match status" value="1"/>
</dbReference>
<gene>
    <name evidence="4" type="ORF">LMF89_19755</name>
</gene>
<reference evidence="4" key="1">
    <citation type="submission" date="2021-11" db="EMBL/GenBank/DDBJ databases">
        <title>Description of a new species Pelosinus isolated from the bottom sediments of Lake Baikal.</title>
        <authorList>
            <person name="Zakharyuk A."/>
        </authorList>
    </citation>
    <scope>NUCLEOTIDE SEQUENCE</scope>
    <source>
        <strain evidence="4">Bkl1</strain>
    </source>
</reference>
<keyword evidence="2" id="KW-0012">Acyltransferase</keyword>
<comment type="caution">
    <text evidence="4">The sequence shown here is derived from an EMBL/GenBank/DDBJ whole genome shotgun (WGS) entry which is preliminary data.</text>
</comment>
<feature type="domain" description="N-acetyltransferase" evidence="3">
    <location>
        <begin position="9"/>
        <end position="157"/>
    </location>
</feature>
<dbReference type="RefSeq" id="WP_229536544.1">
    <property type="nucleotide sequence ID" value="NZ_JAJHJB010000036.1"/>
</dbReference>
<dbReference type="EMBL" id="JAJHJB010000036">
    <property type="protein sequence ID" value="MCC5467573.1"/>
    <property type="molecule type" value="Genomic_DNA"/>
</dbReference>
<evidence type="ECO:0000256" key="1">
    <source>
        <dbReference type="ARBA" id="ARBA00022679"/>
    </source>
</evidence>
<keyword evidence="1" id="KW-0808">Transferase</keyword>
<feature type="domain" description="N-acetyltransferase" evidence="3">
    <location>
        <begin position="169"/>
        <end position="326"/>
    </location>
</feature>
<evidence type="ECO:0000313" key="4">
    <source>
        <dbReference type="EMBL" id="MCC5467573.1"/>
    </source>
</evidence>
<dbReference type="InterPro" id="IPR000182">
    <property type="entry name" value="GNAT_dom"/>
</dbReference>
<sequence>MKNIQNPWIKLKETIDHDDYNLIKRLQDQCIYEDQTALKLELDYKNGVTSENDKITGIQNVNEFMYFEGQQIIGYIGISSFGGTKTPIEVNGMVQPDYRRQGVFKILSELVIAEWKKRNSGSILLLSDRKSNSGQKFIKGTGAQYKHSEYEMYLKKDHLEPLQRKLCGITFRKATNADASEIARQNAIYFSDEFRGFKNAPNDNEPGIVSAEAETVIPSEGMVLPEEEEKRGMTMYLAEKDQQIIGKVHLQLTSRIGGIYGLGVLPEHRGKGLGRAILMMAIEKLEEMNASEVMLQVATENANALNLYKSCGFVETSIMDYYEIKA</sequence>
<dbReference type="PROSITE" id="PS51186">
    <property type="entry name" value="GNAT"/>
    <property type="match status" value="2"/>
</dbReference>
<dbReference type="Proteomes" id="UP001165492">
    <property type="component" value="Unassembled WGS sequence"/>
</dbReference>
<dbReference type="PANTHER" id="PTHR43420">
    <property type="entry name" value="ACETYLTRANSFERASE"/>
    <property type="match status" value="1"/>
</dbReference>
<accession>A0ABS8HZ84</accession>